<evidence type="ECO:0000256" key="3">
    <source>
        <dbReference type="ARBA" id="ARBA00023015"/>
    </source>
</evidence>
<keyword evidence="3" id="KW-0805">Transcription regulation</keyword>
<dbReference type="PANTHER" id="PTHR13114">
    <property type="entry name" value="MEDIATOR OF RNA POLYMERASE II TRANSCRIPTION SUBUNIT 17"/>
    <property type="match status" value="1"/>
</dbReference>
<evidence type="ECO:0000313" key="7">
    <source>
        <dbReference type="EMBL" id="KAK2182406.1"/>
    </source>
</evidence>
<evidence type="ECO:0008006" key="9">
    <source>
        <dbReference type="Google" id="ProtNLM"/>
    </source>
</evidence>
<organism evidence="7 8">
    <name type="scientific">Ridgeia piscesae</name>
    <name type="common">Tubeworm</name>
    <dbReference type="NCBI Taxonomy" id="27915"/>
    <lineage>
        <taxon>Eukaryota</taxon>
        <taxon>Metazoa</taxon>
        <taxon>Spiralia</taxon>
        <taxon>Lophotrochozoa</taxon>
        <taxon>Annelida</taxon>
        <taxon>Polychaeta</taxon>
        <taxon>Sedentaria</taxon>
        <taxon>Canalipalpata</taxon>
        <taxon>Sabellida</taxon>
        <taxon>Siboglinidae</taxon>
        <taxon>Ridgeia</taxon>
    </lineage>
</organism>
<keyword evidence="5" id="KW-0539">Nucleus</keyword>
<evidence type="ECO:0000256" key="4">
    <source>
        <dbReference type="ARBA" id="ARBA00023163"/>
    </source>
</evidence>
<sequence>MSENLTKLAHKIDFTKDQCDGKNYTSTEGDKASEDESTGTPFQPSLWPWDSVRTKLKMALTEVSVLQDVLNITKQKHYMVLDTVSAEAPEARTGLHLYAKKRTLSLASSVLLNGAERLRRSQEASSKKIVPDFHQELLRVRQTWRLKKVGDTILGDLSYKSAGSRFMQNGTFEVTKSDVDPIDLLDSPNAPSHSQSPLQISVPSELEGVVYIQVVIKRLSDSTDLASAELSLPRRSVPSDTYWQHKLEAAQNAIFCKERSSPRSADSLLRRLFTWLLQLSREAIQVKAKIPHLVIGNQIFSHLFPGVQLSVALCHSTDKDKRMTQGSPSPSKHDPVLEHSLHQLLRETHFKNIYHPLPHPVTGIVGVSKRRCLAGPHAFTYSDMVELSCSESLLDRILKQARHTVVHQWAIKVVDELARSIQDPQISAHWGNISSPLESSIKVNITTPFVLHILTDGMRAVCKDGRVIDLSWEPQHLRDLILSQIAQHHIISVQNLSKMMGWPVLSVNTHLGIGDVEPVCNALAIMLASPNGTRVLSIRSGPVSRVRVGLQRYPRRSAPVTSSFDGDGTPPSDIITDPKWQNLGSAFMRVDMDKIEGRNFVNKIEILMASLTTE</sequence>
<feature type="region of interest" description="Disordered" evidence="6">
    <location>
        <begin position="23"/>
        <end position="43"/>
    </location>
</feature>
<dbReference type="GO" id="GO:0003712">
    <property type="term" value="F:transcription coregulator activity"/>
    <property type="evidence" value="ECO:0007669"/>
    <property type="project" value="InterPro"/>
</dbReference>
<dbReference type="GO" id="GO:0006357">
    <property type="term" value="P:regulation of transcription by RNA polymerase II"/>
    <property type="evidence" value="ECO:0007669"/>
    <property type="project" value="InterPro"/>
</dbReference>
<accession>A0AAD9L3V8</accession>
<keyword evidence="8" id="KW-1185">Reference proteome</keyword>
<evidence type="ECO:0000256" key="1">
    <source>
        <dbReference type="ARBA" id="ARBA00004123"/>
    </source>
</evidence>
<keyword evidence="4" id="KW-0804">Transcription</keyword>
<name>A0AAD9L3V8_RIDPI</name>
<comment type="similarity">
    <text evidence="2">Belongs to the Mediator complex subunit 17 family.</text>
</comment>
<dbReference type="GO" id="GO:0070847">
    <property type="term" value="C:core mediator complex"/>
    <property type="evidence" value="ECO:0007669"/>
    <property type="project" value="TreeGrafter"/>
</dbReference>
<dbReference type="Proteomes" id="UP001209878">
    <property type="component" value="Unassembled WGS sequence"/>
</dbReference>
<comment type="caution">
    <text evidence="7">The sequence shown here is derived from an EMBL/GenBank/DDBJ whole genome shotgun (WGS) entry which is preliminary data.</text>
</comment>
<dbReference type="PANTHER" id="PTHR13114:SF7">
    <property type="entry name" value="MEDIATOR OF RNA POLYMERASE II TRANSCRIPTION SUBUNIT 17"/>
    <property type="match status" value="1"/>
</dbReference>
<reference evidence="7" key="1">
    <citation type="journal article" date="2023" name="Mol. Biol. Evol.">
        <title>Third-Generation Sequencing Reveals the Adaptive Role of the Epigenome in Three Deep-Sea Polychaetes.</title>
        <authorList>
            <person name="Perez M."/>
            <person name="Aroh O."/>
            <person name="Sun Y."/>
            <person name="Lan Y."/>
            <person name="Juniper S.K."/>
            <person name="Young C.R."/>
            <person name="Angers B."/>
            <person name="Qian P.Y."/>
        </authorList>
    </citation>
    <scope>NUCLEOTIDE SEQUENCE</scope>
    <source>
        <strain evidence="7">R07B-5</strain>
    </source>
</reference>
<evidence type="ECO:0000256" key="2">
    <source>
        <dbReference type="ARBA" id="ARBA00005635"/>
    </source>
</evidence>
<evidence type="ECO:0000256" key="6">
    <source>
        <dbReference type="SAM" id="MobiDB-lite"/>
    </source>
</evidence>
<proteinExistence type="inferred from homology"/>
<dbReference type="AlphaFoldDB" id="A0AAD9L3V8"/>
<protein>
    <recommendedName>
        <fullName evidence="9">Mediator of RNA polymerase II transcription subunit 17</fullName>
    </recommendedName>
</protein>
<dbReference type="InterPro" id="IPR019313">
    <property type="entry name" value="Mediator_Med17"/>
</dbReference>
<dbReference type="EMBL" id="JAODUO010000355">
    <property type="protein sequence ID" value="KAK2182406.1"/>
    <property type="molecule type" value="Genomic_DNA"/>
</dbReference>
<evidence type="ECO:0000256" key="5">
    <source>
        <dbReference type="ARBA" id="ARBA00023242"/>
    </source>
</evidence>
<dbReference type="GO" id="GO:0016592">
    <property type="term" value="C:mediator complex"/>
    <property type="evidence" value="ECO:0007669"/>
    <property type="project" value="InterPro"/>
</dbReference>
<gene>
    <name evidence="7" type="ORF">NP493_356g02027</name>
</gene>
<comment type="subcellular location">
    <subcellularLocation>
        <location evidence="1">Nucleus</location>
    </subcellularLocation>
</comment>
<evidence type="ECO:0000313" key="8">
    <source>
        <dbReference type="Proteomes" id="UP001209878"/>
    </source>
</evidence>